<dbReference type="SUPFAM" id="SSF54427">
    <property type="entry name" value="NTF2-like"/>
    <property type="match status" value="1"/>
</dbReference>
<dbReference type="KEGG" id="cyp:PCC8801_3140"/>
<dbReference type="STRING" id="41431.PCC8801_3140"/>
<keyword evidence="3" id="KW-1185">Reference proteome</keyword>
<dbReference type="Gene3D" id="3.10.450.50">
    <property type="match status" value="1"/>
</dbReference>
<proteinExistence type="predicted"/>
<name>B7JXD2_RIPO1</name>
<gene>
    <name evidence="2" type="ordered locus">PCC8801_3140</name>
</gene>
<evidence type="ECO:0000313" key="3">
    <source>
        <dbReference type="Proteomes" id="UP000008204"/>
    </source>
</evidence>
<dbReference type="EMBL" id="CP001287">
    <property type="protein sequence ID" value="ACK67120.1"/>
    <property type="molecule type" value="Genomic_DNA"/>
</dbReference>
<dbReference type="InterPro" id="IPR032596">
    <property type="entry name" value="DUF4904"/>
</dbReference>
<dbReference type="InterPro" id="IPR032710">
    <property type="entry name" value="NTF2-like_dom_sf"/>
</dbReference>
<dbReference type="Proteomes" id="UP000008204">
    <property type="component" value="Chromosome"/>
</dbReference>
<dbReference type="RefSeq" id="WP_012596381.1">
    <property type="nucleotide sequence ID" value="NC_011726.1"/>
</dbReference>
<evidence type="ECO:0000313" key="2">
    <source>
        <dbReference type="EMBL" id="ACK67120.1"/>
    </source>
</evidence>
<protein>
    <recommendedName>
        <fullName evidence="1">DUF4904 domain-containing protein</fullName>
    </recommendedName>
</protein>
<organism evidence="2 3">
    <name type="scientific">Rippkaea orientalis (strain PCC 8801 / RF-1)</name>
    <name type="common">Cyanothece sp. (strain PCC 8801)</name>
    <dbReference type="NCBI Taxonomy" id="41431"/>
    <lineage>
        <taxon>Bacteria</taxon>
        <taxon>Bacillati</taxon>
        <taxon>Cyanobacteriota</taxon>
        <taxon>Cyanophyceae</taxon>
        <taxon>Oscillatoriophycideae</taxon>
        <taxon>Chroococcales</taxon>
        <taxon>Aphanothecaceae</taxon>
        <taxon>Rippkaea</taxon>
        <taxon>Rippkaea orientalis</taxon>
    </lineage>
</organism>
<feature type="domain" description="DUF4904" evidence="1">
    <location>
        <begin position="1"/>
        <end position="129"/>
    </location>
</feature>
<dbReference type="AlphaFoldDB" id="B7JXD2"/>
<dbReference type="HOGENOM" id="CLU_1946337_0_0_3"/>
<accession>B7JXD2</accession>
<reference evidence="3" key="1">
    <citation type="journal article" date="2011" name="MBio">
        <title>Novel metabolic attributes of the genus Cyanothece, comprising a group of unicellular nitrogen-fixing Cyanobacteria.</title>
        <authorList>
            <person name="Bandyopadhyay A."/>
            <person name="Elvitigala T."/>
            <person name="Welsh E."/>
            <person name="Stockel J."/>
            <person name="Liberton M."/>
            <person name="Min H."/>
            <person name="Sherman L.A."/>
            <person name="Pakrasi H.B."/>
        </authorList>
    </citation>
    <scope>NUCLEOTIDE SEQUENCE [LARGE SCALE GENOMIC DNA]</scope>
    <source>
        <strain evidence="3">PCC 8801</strain>
    </source>
</reference>
<dbReference type="eggNOG" id="ENOG5034BUE">
    <property type="taxonomic scope" value="Bacteria"/>
</dbReference>
<dbReference type="Pfam" id="PF16247">
    <property type="entry name" value="DUF4904"/>
    <property type="match status" value="1"/>
</dbReference>
<sequence>MNREAVVKIIDQYLCAFESGNFSEVQFSSKMQFISPIREEPVVGNDTIRGFLTDVSSRIAAVTIREHIIDYPKASSLFEFKTTKGDVFIFLDYFEFDEEGISLIWPCLDPKLLIADSQRLPQFLTGENY</sequence>
<dbReference type="OrthoDB" id="495688at2"/>
<evidence type="ECO:0000259" key="1">
    <source>
        <dbReference type="Pfam" id="PF16247"/>
    </source>
</evidence>